<feature type="compositionally biased region" description="Polar residues" evidence="1">
    <location>
        <begin position="113"/>
        <end position="125"/>
    </location>
</feature>
<accession>A0AAW0PS72</accession>
<reference evidence="3" key="1">
    <citation type="submission" date="2024-04" db="EMBL/GenBank/DDBJ databases">
        <title>Salinicola lusitanus LLJ914,a marine bacterium isolated from the Okinawa Trough.</title>
        <authorList>
            <person name="Li J."/>
        </authorList>
    </citation>
    <scope>NUCLEOTIDE SEQUENCE [LARGE SCALE GENOMIC DNA]</scope>
</reference>
<evidence type="ECO:0000313" key="3">
    <source>
        <dbReference type="Proteomes" id="UP001460270"/>
    </source>
</evidence>
<dbReference type="EMBL" id="JBBPFD010000004">
    <property type="protein sequence ID" value="KAK7930403.1"/>
    <property type="molecule type" value="Genomic_DNA"/>
</dbReference>
<keyword evidence="3" id="KW-1185">Reference proteome</keyword>
<feature type="region of interest" description="Disordered" evidence="1">
    <location>
        <begin position="40"/>
        <end position="175"/>
    </location>
</feature>
<gene>
    <name evidence="2" type="ORF">WMY93_006798</name>
</gene>
<evidence type="ECO:0000313" key="2">
    <source>
        <dbReference type="EMBL" id="KAK7930403.1"/>
    </source>
</evidence>
<dbReference type="Proteomes" id="UP001460270">
    <property type="component" value="Unassembled WGS sequence"/>
</dbReference>
<comment type="caution">
    <text evidence="2">The sequence shown here is derived from an EMBL/GenBank/DDBJ whole genome shotgun (WGS) entry which is preliminary data.</text>
</comment>
<sequence>MSENTVFCEAYVTEAALVLAAPVSAVLYLRFTGAVGLKPAPNTAPEQPRHEQSPPHAAHRAPGPGEEAPSAAASRRTVPGERNAHAPGTNSGENNPGEALERVTGTLRGDTGGQTQEPAPNTRTHPQNRRHSRGSSEQQRRRRRRFYRRSSAVSSAPDGPPGKCTEAGEQTRILI</sequence>
<protein>
    <submittedName>
        <fullName evidence="2">Uncharacterized protein</fullName>
    </submittedName>
</protein>
<evidence type="ECO:0000256" key="1">
    <source>
        <dbReference type="SAM" id="MobiDB-lite"/>
    </source>
</evidence>
<proteinExistence type="predicted"/>
<name>A0AAW0PS72_9GOBI</name>
<organism evidence="2 3">
    <name type="scientific">Mugilogobius chulae</name>
    <name type="common">yellowstripe goby</name>
    <dbReference type="NCBI Taxonomy" id="88201"/>
    <lineage>
        <taxon>Eukaryota</taxon>
        <taxon>Metazoa</taxon>
        <taxon>Chordata</taxon>
        <taxon>Craniata</taxon>
        <taxon>Vertebrata</taxon>
        <taxon>Euteleostomi</taxon>
        <taxon>Actinopterygii</taxon>
        <taxon>Neopterygii</taxon>
        <taxon>Teleostei</taxon>
        <taxon>Neoteleostei</taxon>
        <taxon>Acanthomorphata</taxon>
        <taxon>Gobiaria</taxon>
        <taxon>Gobiiformes</taxon>
        <taxon>Gobioidei</taxon>
        <taxon>Gobiidae</taxon>
        <taxon>Gobionellinae</taxon>
        <taxon>Mugilogobius</taxon>
    </lineage>
</organism>
<feature type="compositionally biased region" description="Low complexity" evidence="1">
    <location>
        <begin position="54"/>
        <end position="76"/>
    </location>
</feature>
<dbReference type="AlphaFoldDB" id="A0AAW0PS72"/>